<evidence type="ECO:0000313" key="1">
    <source>
        <dbReference type="EMBL" id="OGY45031.1"/>
    </source>
</evidence>
<protein>
    <recommendedName>
        <fullName evidence="3">GIY-YIG domain-containing protein</fullName>
    </recommendedName>
</protein>
<accession>A0A1G1XYK3</accession>
<comment type="caution">
    <text evidence="1">The sequence shown here is derived from an EMBL/GenBank/DDBJ whole genome shotgun (WGS) entry which is preliminary data.</text>
</comment>
<dbReference type="EMBL" id="MHIB01000007">
    <property type="protein sequence ID" value="OGY45031.1"/>
    <property type="molecule type" value="Genomic_DNA"/>
</dbReference>
<gene>
    <name evidence="1" type="ORF">A2729_01475</name>
</gene>
<sequence length="105" mass="12200">MIQIGKYNFDGPWLLNNTNLIDRAAVYVILCSRSNGNYDLVYVGETGQTGTRLSNHERAVCWDRSCSSSLYVAIFWTPSDRYTVDDRRKIEKDLRDQYNPPCNRQ</sequence>
<dbReference type="Proteomes" id="UP000178930">
    <property type="component" value="Unassembled WGS sequence"/>
</dbReference>
<proteinExistence type="predicted"/>
<dbReference type="STRING" id="1797532.A2729_01475"/>
<evidence type="ECO:0000313" key="2">
    <source>
        <dbReference type="Proteomes" id="UP000178930"/>
    </source>
</evidence>
<name>A0A1G1XYK3_9BACT</name>
<organism evidence="1 2">
    <name type="scientific">Candidatus Buchananbacteria bacterium RIFCSPHIGHO2_01_FULL_39_14</name>
    <dbReference type="NCBI Taxonomy" id="1797532"/>
    <lineage>
        <taxon>Bacteria</taxon>
        <taxon>Candidatus Buchananiibacteriota</taxon>
    </lineage>
</organism>
<reference evidence="1 2" key="1">
    <citation type="journal article" date="2016" name="Nat. Commun.">
        <title>Thousands of microbial genomes shed light on interconnected biogeochemical processes in an aquifer system.</title>
        <authorList>
            <person name="Anantharaman K."/>
            <person name="Brown C.T."/>
            <person name="Hug L.A."/>
            <person name="Sharon I."/>
            <person name="Castelle C.J."/>
            <person name="Probst A.J."/>
            <person name="Thomas B.C."/>
            <person name="Singh A."/>
            <person name="Wilkins M.J."/>
            <person name="Karaoz U."/>
            <person name="Brodie E.L."/>
            <person name="Williams K.H."/>
            <person name="Hubbard S.S."/>
            <person name="Banfield J.F."/>
        </authorList>
    </citation>
    <scope>NUCLEOTIDE SEQUENCE [LARGE SCALE GENOMIC DNA]</scope>
</reference>
<dbReference type="AlphaFoldDB" id="A0A1G1XYK3"/>
<evidence type="ECO:0008006" key="3">
    <source>
        <dbReference type="Google" id="ProtNLM"/>
    </source>
</evidence>